<sequence>MNLEIKLSTQGNKSIVYLIGEVDVYTAPQLKSQLFPLVEQNEHKIIVDLAQVEFMDSSGLGTIIGALKTAKNHNSEITLQHANERLQRLFSITGLSALVEINGVQEGQS</sequence>
<accession>A0ABT9W4T6</accession>
<dbReference type="PROSITE" id="PS50801">
    <property type="entry name" value="STAS"/>
    <property type="match status" value="1"/>
</dbReference>
<dbReference type="InterPro" id="IPR036513">
    <property type="entry name" value="STAS_dom_sf"/>
</dbReference>
<dbReference type="SUPFAM" id="SSF52091">
    <property type="entry name" value="SpoIIaa-like"/>
    <property type="match status" value="1"/>
</dbReference>
<evidence type="ECO:0000256" key="1">
    <source>
        <dbReference type="ARBA" id="ARBA00009013"/>
    </source>
</evidence>
<comment type="caution">
    <text evidence="4">The sequence shown here is derived from an EMBL/GenBank/DDBJ whole genome shotgun (WGS) entry which is preliminary data.</text>
</comment>
<evidence type="ECO:0000259" key="3">
    <source>
        <dbReference type="PROSITE" id="PS50801"/>
    </source>
</evidence>
<name>A0ABT9W4T6_9BACI</name>
<dbReference type="NCBIfam" id="TIGR00377">
    <property type="entry name" value="ant_ant_sig"/>
    <property type="match status" value="1"/>
</dbReference>
<dbReference type="InterPro" id="IPR002645">
    <property type="entry name" value="STAS_dom"/>
</dbReference>
<dbReference type="CDD" id="cd07043">
    <property type="entry name" value="STAS_anti-anti-sigma_factors"/>
    <property type="match status" value="1"/>
</dbReference>
<gene>
    <name evidence="4" type="ORF">J2S11_004215</name>
</gene>
<dbReference type="InterPro" id="IPR003658">
    <property type="entry name" value="Anti-sigma_ant"/>
</dbReference>
<dbReference type="EMBL" id="JAUSTY010000026">
    <property type="protein sequence ID" value="MDQ0168262.1"/>
    <property type="molecule type" value="Genomic_DNA"/>
</dbReference>
<organism evidence="4 5">
    <name type="scientific">Caldalkalibacillus horti</name>
    <dbReference type="NCBI Taxonomy" id="77523"/>
    <lineage>
        <taxon>Bacteria</taxon>
        <taxon>Bacillati</taxon>
        <taxon>Bacillota</taxon>
        <taxon>Bacilli</taxon>
        <taxon>Bacillales</taxon>
        <taxon>Bacillaceae</taxon>
        <taxon>Caldalkalibacillus</taxon>
    </lineage>
</organism>
<dbReference type="PANTHER" id="PTHR33495">
    <property type="entry name" value="ANTI-SIGMA FACTOR ANTAGONIST TM_1081-RELATED-RELATED"/>
    <property type="match status" value="1"/>
</dbReference>
<evidence type="ECO:0000256" key="2">
    <source>
        <dbReference type="RuleBase" id="RU003749"/>
    </source>
</evidence>
<proteinExistence type="inferred from homology"/>
<evidence type="ECO:0000313" key="4">
    <source>
        <dbReference type="EMBL" id="MDQ0168262.1"/>
    </source>
</evidence>
<comment type="similarity">
    <text evidence="1 2">Belongs to the anti-sigma-factor antagonist family.</text>
</comment>
<dbReference type="PANTHER" id="PTHR33495:SF2">
    <property type="entry name" value="ANTI-SIGMA FACTOR ANTAGONIST TM_1081-RELATED"/>
    <property type="match status" value="1"/>
</dbReference>
<reference evidence="4 5" key="1">
    <citation type="submission" date="2023-07" db="EMBL/GenBank/DDBJ databases">
        <title>Genomic Encyclopedia of Type Strains, Phase IV (KMG-IV): sequencing the most valuable type-strain genomes for metagenomic binning, comparative biology and taxonomic classification.</title>
        <authorList>
            <person name="Goeker M."/>
        </authorList>
    </citation>
    <scope>NUCLEOTIDE SEQUENCE [LARGE SCALE GENOMIC DNA]</scope>
    <source>
        <strain evidence="4 5">DSM 12751</strain>
    </source>
</reference>
<feature type="domain" description="STAS" evidence="3">
    <location>
        <begin position="3"/>
        <end position="109"/>
    </location>
</feature>
<dbReference type="Proteomes" id="UP001235840">
    <property type="component" value="Unassembled WGS sequence"/>
</dbReference>
<dbReference type="RefSeq" id="WP_307397865.1">
    <property type="nucleotide sequence ID" value="NZ_BAAADK010000004.1"/>
</dbReference>
<protein>
    <recommendedName>
        <fullName evidence="2">Anti-sigma factor antagonist</fullName>
    </recommendedName>
</protein>
<keyword evidence="5" id="KW-1185">Reference proteome</keyword>
<evidence type="ECO:0000313" key="5">
    <source>
        <dbReference type="Proteomes" id="UP001235840"/>
    </source>
</evidence>
<dbReference type="Gene3D" id="3.30.750.24">
    <property type="entry name" value="STAS domain"/>
    <property type="match status" value="1"/>
</dbReference>
<dbReference type="Pfam" id="PF01740">
    <property type="entry name" value="STAS"/>
    <property type="match status" value="1"/>
</dbReference>